<feature type="repeat" description="TPR" evidence="1">
    <location>
        <begin position="163"/>
        <end position="196"/>
    </location>
</feature>
<protein>
    <submittedName>
        <fullName evidence="4">Tetratricopeptide repeat-containing protein</fullName>
    </submittedName>
</protein>
<dbReference type="SUPFAM" id="SSF48452">
    <property type="entry name" value="TPR-like"/>
    <property type="match status" value="1"/>
</dbReference>
<evidence type="ECO:0000256" key="3">
    <source>
        <dbReference type="SAM" id="SignalP"/>
    </source>
</evidence>
<dbReference type="STRING" id="288992.SAMN04488522_104162"/>
<evidence type="ECO:0000256" key="2">
    <source>
        <dbReference type="SAM" id="Phobius"/>
    </source>
</evidence>
<dbReference type="SMART" id="SM00028">
    <property type="entry name" value="TPR"/>
    <property type="match status" value="4"/>
</dbReference>
<dbReference type="InterPro" id="IPR019734">
    <property type="entry name" value="TPR_rpt"/>
</dbReference>
<keyword evidence="2" id="KW-1133">Transmembrane helix</keyword>
<keyword evidence="3" id="KW-0732">Signal</keyword>
<feature type="signal peptide" evidence="3">
    <location>
        <begin position="1"/>
        <end position="24"/>
    </location>
</feature>
<feature type="transmembrane region" description="Helical" evidence="2">
    <location>
        <begin position="385"/>
        <end position="404"/>
    </location>
</feature>
<evidence type="ECO:0000313" key="5">
    <source>
        <dbReference type="Proteomes" id="UP000184287"/>
    </source>
</evidence>
<accession>A0A1M5GCV4</accession>
<keyword evidence="2" id="KW-0472">Membrane</keyword>
<reference evidence="5" key="1">
    <citation type="submission" date="2016-11" db="EMBL/GenBank/DDBJ databases">
        <authorList>
            <person name="Varghese N."/>
            <person name="Submissions S."/>
        </authorList>
    </citation>
    <scope>NUCLEOTIDE SEQUENCE [LARGE SCALE GENOMIC DNA]</scope>
    <source>
        <strain evidence="5">DSM 16990</strain>
    </source>
</reference>
<feature type="chain" id="PRO_5013245821" evidence="3">
    <location>
        <begin position="25"/>
        <end position="501"/>
    </location>
</feature>
<evidence type="ECO:0000256" key="1">
    <source>
        <dbReference type="PROSITE-ProRule" id="PRU00339"/>
    </source>
</evidence>
<proteinExistence type="predicted"/>
<dbReference type="InterPro" id="IPR011990">
    <property type="entry name" value="TPR-like_helical_dom_sf"/>
</dbReference>
<keyword evidence="1" id="KW-0802">TPR repeat</keyword>
<keyword evidence="5" id="KW-1185">Reference proteome</keyword>
<keyword evidence="2" id="KW-0812">Transmembrane</keyword>
<dbReference type="PROSITE" id="PS50005">
    <property type="entry name" value="TPR"/>
    <property type="match status" value="1"/>
</dbReference>
<dbReference type="RefSeq" id="WP_073232892.1">
    <property type="nucleotide sequence ID" value="NZ_FQUQ01000004.1"/>
</dbReference>
<dbReference type="Pfam" id="PF13181">
    <property type="entry name" value="TPR_8"/>
    <property type="match status" value="2"/>
</dbReference>
<evidence type="ECO:0000313" key="4">
    <source>
        <dbReference type="EMBL" id="SHG01553.1"/>
    </source>
</evidence>
<dbReference type="AlphaFoldDB" id="A0A1M5GCV4"/>
<gene>
    <name evidence="4" type="ORF">SAMN04488522_104162</name>
</gene>
<name>A0A1M5GCV4_9SPHI</name>
<dbReference type="Gene3D" id="1.25.40.10">
    <property type="entry name" value="Tetratricopeptide repeat domain"/>
    <property type="match status" value="1"/>
</dbReference>
<sequence>MKSRTQKTLLLLLVCLFFSLTSHADESLSEKVKKLPDLPPKAAQELLYQLTISYISTASDTDHIAANKNILLAALEESNISTKKAFAYEIEALAAKKLRKMEEAKRYILLALKEAGEGKPQIARLLNILAFIETDLENYMGAMESYLMVGKIYQKNRDTARLVANYNNIADLYIKNNLYEEAINALNQATELATKHKDGVAPYFIYQNKATVYFYLQNLDSLQYYAKKTLSARKSFPYNIIAEHRLKYMELFLKKDTAVIDAIKLVANNYRDQDHIFTTIHLARAYLLFDKTREAKELILKLLSSPALKDPGYTRSILYDLLGDTYQKEKNFELSSRYYEKGMEQSLLNAENMMRTGSILTFLKYDEIKNKYVLAQENMKVKKNYFMLLMALALVLIVALFFLYRSARVKKKYNELMYNKLSKEISFMNSHEVRRYLSNIQGIIMVIQMSEDKKTAYVELEDALFDSAEHLDNSIRNIVNKLHDHTESSYRHTGSAYRHTG</sequence>
<organism evidence="4 5">
    <name type="scientific">Pedobacter caeni</name>
    <dbReference type="NCBI Taxonomy" id="288992"/>
    <lineage>
        <taxon>Bacteria</taxon>
        <taxon>Pseudomonadati</taxon>
        <taxon>Bacteroidota</taxon>
        <taxon>Sphingobacteriia</taxon>
        <taxon>Sphingobacteriales</taxon>
        <taxon>Sphingobacteriaceae</taxon>
        <taxon>Pedobacter</taxon>
    </lineage>
</organism>
<dbReference type="Proteomes" id="UP000184287">
    <property type="component" value="Unassembled WGS sequence"/>
</dbReference>
<dbReference type="EMBL" id="FQUQ01000004">
    <property type="protein sequence ID" value="SHG01553.1"/>
    <property type="molecule type" value="Genomic_DNA"/>
</dbReference>
<dbReference type="OrthoDB" id="732044at2"/>